<dbReference type="PROSITE" id="PS51762">
    <property type="entry name" value="GH16_2"/>
    <property type="match status" value="1"/>
</dbReference>
<comment type="similarity">
    <text evidence="1">Belongs to the glycosyl hydrolase 16 family.</text>
</comment>
<protein>
    <recommendedName>
        <fullName evidence="4">GH16 domain-containing protein</fullName>
    </recommendedName>
</protein>
<dbReference type="InterPro" id="IPR013320">
    <property type="entry name" value="ConA-like_dom_sf"/>
</dbReference>
<name>A0A8H5HPW4_9AGAR</name>
<feature type="region of interest" description="Disordered" evidence="2">
    <location>
        <begin position="318"/>
        <end position="345"/>
    </location>
</feature>
<evidence type="ECO:0000259" key="4">
    <source>
        <dbReference type="PROSITE" id="PS51762"/>
    </source>
</evidence>
<dbReference type="InterPro" id="IPR000757">
    <property type="entry name" value="Beta-glucanase-like"/>
</dbReference>
<evidence type="ECO:0000313" key="5">
    <source>
        <dbReference type="EMBL" id="KAF5387272.1"/>
    </source>
</evidence>
<dbReference type="Gene3D" id="2.60.120.200">
    <property type="match status" value="1"/>
</dbReference>
<feature type="domain" description="GH16" evidence="4">
    <location>
        <begin position="356"/>
        <end position="747"/>
    </location>
</feature>
<dbReference type="PANTHER" id="PTHR10963">
    <property type="entry name" value="GLYCOSYL HYDROLASE-RELATED"/>
    <property type="match status" value="1"/>
</dbReference>
<organism evidence="5 6">
    <name type="scientific">Collybiopsis confluens</name>
    <dbReference type="NCBI Taxonomy" id="2823264"/>
    <lineage>
        <taxon>Eukaryota</taxon>
        <taxon>Fungi</taxon>
        <taxon>Dikarya</taxon>
        <taxon>Basidiomycota</taxon>
        <taxon>Agaricomycotina</taxon>
        <taxon>Agaricomycetes</taxon>
        <taxon>Agaricomycetidae</taxon>
        <taxon>Agaricales</taxon>
        <taxon>Marasmiineae</taxon>
        <taxon>Omphalotaceae</taxon>
        <taxon>Collybiopsis</taxon>
    </lineage>
</organism>
<feature type="region of interest" description="Disordered" evidence="2">
    <location>
        <begin position="147"/>
        <end position="262"/>
    </location>
</feature>
<feature type="transmembrane region" description="Helical" evidence="3">
    <location>
        <begin position="371"/>
        <end position="392"/>
    </location>
</feature>
<dbReference type="InterPro" id="IPR050546">
    <property type="entry name" value="Glycosyl_Hydrlase_16"/>
</dbReference>
<comment type="caution">
    <text evidence="5">The sequence shown here is derived from an EMBL/GenBank/DDBJ whole genome shotgun (WGS) entry which is preliminary data.</text>
</comment>
<proteinExistence type="inferred from homology"/>
<keyword evidence="3" id="KW-0472">Membrane</keyword>
<sequence>MLLRQRRHLGGPVPHLFVLCLVIVRKLPKNVSWYEKLSLSTATAVIQCTSRPHAHAPPFFCLIPSCSSYLPTFFLPSLPTRRCCTVQGFFELKMEEIGREAVVRENEKVQEPDRKQRTFFLAANSPSMDPSGSDSELDVAAPKFPRRVAARQRSSQQYDTIPRPPPSSFTFPFQAYPGNPDPGTPLPSSGYNFSRRRSLESLSNAPRGSINLSDDSHYPPNSPSASASGAHEEHLLSRPVAPFMSDSGHTQSSSQIGSPRNTLYRNSAAGMLISRGSTPNLNEGSRTNSTIFRAPFQSPASRNSSHVWTPPVYSPQIGQEGVSPAGSTAALGLSVPKGKPPIPSTLLTEKLTKEDKPWLGTRQPRERLSAFLTYFFIFLGIIGAALLCFFDISTINLLDESKLCVVFEDDFSSGALDTSIWKRTIEMGGFGNGEFEIMTNKDDNLKVQNGNLYIIPTLTSQDIGNDSIFDGYTYDLGDDCTTDNRTACSVTSDKNTGTVIPPVQSAMISTNETFSLRYGRVQVRAKIPRGDWLWPAIWLLPKDNVYGQWPLSGEIDMMEARGNNASYPAQGFNYVRSSLNYAPLQTLDTQIFGWWSMKRGGFNQDFHTYTLEWSPDFIRLYVDSRLQAMLDLTIKKEKESFWNRGKYPAVAQNGQGQEVAVQDIWSANSSSSWSAPFDQDFYLILSLAAGGTSGWFPDNVGGKMWTDGDPKAMYDFANAQSTWSATWPSSEDDRSMRVDWVKMWKMC</sequence>
<keyword evidence="3" id="KW-0812">Transmembrane</keyword>
<evidence type="ECO:0000256" key="1">
    <source>
        <dbReference type="ARBA" id="ARBA00006865"/>
    </source>
</evidence>
<keyword evidence="6" id="KW-1185">Reference proteome</keyword>
<dbReference type="PANTHER" id="PTHR10963:SF55">
    <property type="entry name" value="GLYCOSIDE HYDROLASE FAMILY 16 PROTEIN"/>
    <property type="match status" value="1"/>
</dbReference>
<dbReference type="Pfam" id="PF00722">
    <property type="entry name" value="Glyco_hydro_16"/>
    <property type="match status" value="1"/>
</dbReference>
<evidence type="ECO:0000313" key="6">
    <source>
        <dbReference type="Proteomes" id="UP000518752"/>
    </source>
</evidence>
<accession>A0A8H5HPW4</accession>
<feature type="compositionally biased region" description="Polar residues" evidence="2">
    <location>
        <begin position="247"/>
        <end position="262"/>
    </location>
</feature>
<gene>
    <name evidence="5" type="ORF">D9757_006827</name>
</gene>
<dbReference type="SUPFAM" id="SSF49899">
    <property type="entry name" value="Concanavalin A-like lectins/glucanases"/>
    <property type="match status" value="1"/>
</dbReference>
<dbReference type="GO" id="GO:0004553">
    <property type="term" value="F:hydrolase activity, hydrolyzing O-glycosyl compounds"/>
    <property type="evidence" value="ECO:0007669"/>
    <property type="project" value="InterPro"/>
</dbReference>
<keyword evidence="3" id="KW-1133">Transmembrane helix</keyword>
<dbReference type="AlphaFoldDB" id="A0A8H5HPW4"/>
<reference evidence="5 6" key="1">
    <citation type="journal article" date="2020" name="ISME J.">
        <title>Uncovering the hidden diversity of litter-decomposition mechanisms in mushroom-forming fungi.</title>
        <authorList>
            <person name="Floudas D."/>
            <person name="Bentzer J."/>
            <person name="Ahren D."/>
            <person name="Johansson T."/>
            <person name="Persson P."/>
            <person name="Tunlid A."/>
        </authorList>
    </citation>
    <scope>NUCLEOTIDE SEQUENCE [LARGE SCALE GENOMIC DNA]</scope>
    <source>
        <strain evidence="5 6">CBS 406.79</strain>
    </source>
</reference>
<dbReference type="OrthoDB" id="4781at2759"/>
<dbReference type="EMBL" id="JAACJN010000034">
    <property type="protein sequence ID" value="KAF5387272.1"/>
    <property type="molecule type" value="Genomic_DNA"/>
</dbReference>
<dbReference type="Proteomes" id="UP000518752">
    <property type="component" value="Unassembled WGS sequence"/>
</dbReference>
<evidence type="ECO:0000256" key="3">
    <source>
        <dbReference type="SAM" id="Phobius"/>
    </source>
</evidence>
<evidence type="ECO:0000256" key="2">
    <source>
        <dbReference type="SAM" id="MobiDB-lite"/>
    </source>
</evidence>
<dbReference type="GO" id="GO:0005975">
    <property type="term" value="P:carbohydrate metabolic process"/>
    <property type="evidence" value="ECO:0007669"/>
    <property type="project" value="InterPro"/>
</dbReference>
<feature type="compositionally biased region" description="Polar residues" evidence="2">
    <location>
        <begin position="200"/>
        <end position="213"/>
    </location>
</feature>